<dbReference type="EMBL" id="QNGE01010154">
    <property type="protein sequence ID" value="KAA3670491.1"/>
    <property type="molecule type" value="Genomic_DNA"/>
</dbReference>
<feature type="domain" description="Major vault protein repeat" evidence="11">
    <location>
        <begin position="226"/>
        <end position="268"/>
    </location>
</feature>
<dbReference type="InterPro" id="IPR043023">
    <property type="entry name" value="MVP_rep_sf"/>
</dbReference>
<evidence type="ECO:0000256" key="6">
    <source>
        <dbReference type="ARBA" id="ARBA00023242"/>
    </source>
</evidence>
<dbReference type="InterPro" id="IPR021870">
    <property type="entry name" value="MVP_shoulder"/>
</dbReference>
<feature type="domain" description="Major vault protein repeat" evidence="12">
    <location>
        <begin position="438"/>
        <end position="499"/>
    </location>
</feature>
<dbReference type="Gene3D" id="2.30.30.550">
    <property type="entry name" value="Major Vault Protein repeat"/>
    <property type="match status" value="4"/>
</dbReference>
<feature type="repeat" description="MVP" evidence="8">
    <location>
        <begin position="67"/>
        <end position="119"/>
    </location>
</feature>
<feature type="repeat" description="MVP" evidence="8">
    <location>
        <begin position="278"/>
        <end position="338"/>
    </location>
</feature>
<dbReference type="Gene3D" id="2.30.30.560">
    <property type="match status" value="2"/>
</dbReference>
<evidence type="ECO:0000256" key="8">
    <source>
        <dbReference type="PROSITE-ProRule" id="PRU00571"/>
    </source>
</evidence>
<feature type="domain" description="Major vault protein repeat" evidence="9">
    <location>
        <begin position="116"/>
        <end position="156"/>
    </location>
</feature>
<dbReference type="Gene3D" id="2.30.30.570">
    <property type="match status" value="1"/>
</dbReference>
<sequence length="716" mass="80948">MISLLPTEYCVIENPVVTENGVPIVDQNGQVKLRIGERDYRFHQKPFPLYPNEELCGEIELLPVVLAGSALRLRALCDHTESDGTKRQTCDEWLFEGPGVYYPRIEVERLGTVEAHVIELNTALRFRAVRDCVDRSGTKRKGGEHWLVTGVGAYLPTVYEEFVCTQSAQKLDGKTAVHVRSIRTHQDRFGKTRKCGDEWLVTQRDADSYLCDIDEEVVRVVRAANLTEKHYCVILNPVDPAGKPQLGKKRLVRGKASFFLMPGESLERRLQRIHILGLKDGLVLRAVQQIFEESNTTCKDVAPKLRQPGERWLIRGPCEYVPPVGVEVVEKRTAIPLGESEGIYVRNTQTGEVRVVTGTTYMLTEDEEHWEKQLPTSVIELLADEEVRFRNRIHLAEVSYPSPLRMCAMIQDYFECEEADEYAESSLILPEEPKPFQVISLQVPHNAAAQINDYRQNKSRVEFGPVLVMLGPHEQFTLLSLSGGKPKRPNVVKSLYLLLGPDFVTDMVVVETADHARLSLQLSYNWIFDTTEAMENPVEADKLFSVPDFNSARTIRVACLGLDESGKVQNSCMFTENRLRITGVDIQAVAPTDERTRELLMKSVQMAIEITTSSLEAAARHEATRLEQEARGRLERQKIMDETEVEKSKRRLLEMQITATALASTGEAKAKALAQAESERIKGLSAVEQSASHVEEKRIRMVCECILLQVSERYRN</sequence>
<dbReference type="InterPro" id="IPR043179">
    <property type="entry name" value="Vault_2_sf"/>
</dbReference>
<evidence type="ECO:0000259" key="10">
    <source>
        <dbReference type="Pfam" id="PF11978"/>
    </source>
</evidence>
<dbReference type="PANTHER" id="PTHR14165:SF3">
    <property type="entry name" value="MAJOR VAULT PROTEIN"/>
    <property type="match status" value="1"/>
</dbReference>
<feature type="non-terminal residue" evidence="14">
    <location>
        <position position="716"/>
    </location>
</feature>
<feature type="domain" description="Major vault protein repeat" evidence="13">
    <location>
        <begin position="334"/>
        <end position="386"/>
    </location>
</feature>
<comment type="caution">
    <text evidence="14">The sequence shown here is derived from an EMBL/GenBank/DDBJ whole genome shotgun (WGS) entry which is preliminary data.</text>
</comment>
<evidence type="ECO:0000313" key="14">
    <source>
        <dbReference type="EMBL" id="KAA3670491.1"/>
    </source>
</evidence>
<dbReference type="Gene3D" id="6.10.250.720">
    <property type="match status" value="1"/>
</dbReference>
<name>A0A5J4N4N6_9TREM</name>
<dbReference type="Pfam" id="PF01505">
    <property type="entry name" value="Vault"/>
    <property type="match status" value="4"/>
</dbReference>
<dbReference type="PANTHER" id="PTHR14165">
    <property type="entry name" value="MAJOR VAULT PROTEIN"/>
    <property type="match status" value="1"/>
</dbReference>
<dbReference type="GO" id="GO:0005737">
    <property type="term" value="C:cytoplasm"/>
    <property type="evidence" value="ECO:0007669"/>
    <property type="project" value="UniProtKB-SubCell"/>
</dbReference>
<dbReference type="GO" id="GO:1990904">
    <property type="term" value="C:ribonucleoprotein complex"/>
    <property type="evidence" value="ECO:0007669"/>
    <property type="project" value="UniProtKB-UniRule"/>
</dbReference>
<dbReference type="AlphaFoldDB" id="A0A5J4N4N6"/>
<accession>A0A5J4N4N6</accession>
<dbReference type="Pfam" id="PF17795">
    <property type="entry name" value="Vault_3"/>
    <property type="match status" value="1"/>
</dbReference>
<keyword evidence="5" id="KW-0677">Repeat</keyword>
<feature type="repeat" description="MVP" evidence="8">
    <location>
        <begin position="120"/>
        <end position="172"/>
    </location>
</feature>
<dbReference type="InterPro" id="IPR040989">
    <property type="entry name" value="Vault_3"/>
</dbReference>
<dbReference type="Pfam" id="PF17796">
    <property type="entry name" value="Vault_4"/>
    <property type="match status" value="1"/>
</dbReference>
<feature type="domain" description="Major vault protein repeat" evidence="9">
    <location>
        <begin position="64"/>
        <end position="104"/>
    </location>
</feature>
<dbReference type="InterPro" id="IPR041139">
    <property type="entry name" value="MVP_rep_dom"/>
</dbReference>
<reference evidence="14 15" key="1">
    <citation type="journal article" date="2019" name="Gigascience">
        <title>Whole-genome sequence of the oriental lung fluke Paragonimus westermani.</title>
        <authorList>
            <person name="Oey H."/>
            <person name="Zakrzewski M."/>
            <person name="Narain K."/>
            <person name="Devi K.R."/>
            <person name="Agatsuma T."/>
            <person name="Nawaratna S."/>
            <person name="Gobert G.N."/>
            <person name="Jones M.K."/>
            <person name="Ragan M.A."/>
            <person name="McManus D.P."/>
            <person name="Krause L."/>
        </authorList>
    </citation>
    <scope>NUCLEOTIDE SEQUENCE [LARGE SCALE GENOMIC DNA]</scope>
    <source>
        <strain evidence="14 15">IND2009</strain>
    </source>
</reference>
<evidence type="ECO:0000259" key="12">
    <source>
        <dbReference type="Pfam" id="PF17795"/>
    </source>
</evidence>
<evidence type="ECO:0000259" key="13">
    <source>
        <dbReference type="Pfam" id="PF17796"/>
    </source>
</evidence>
<dbReference type="Gene3D" id="3.30.479.30">
    <property type="entry name" value="Band 7 domain"/>
    <property type="match status" value="1"/>
</dbReference>
<feature type="repeat" description="MVP" evidence="8">
    <location>
        <begin position="7"/>
        <end position="66"/>
    </location>
</feature>
<keyword evidence="6" id="KW-0539">Nucleus</keyword>
<evidence type="ECO:0000259" key="11">
    <source>
        <dbReference type="Pfam" id="PF17794"/>
    </source>
</evidence>
<evidence type="ECO:0000256" key="5">
    <source>
        <dbReference type="ARBA" id="ARBA00022737"/>
    </source>
</evidence>
<dbReference type="InterPro" id="IPR041136">
    <property type="entry name" value="Vault_4"/>
</dbReference>
<dbReference type="FunFam" id="2.30.30.550:FF:000001">
    <property type="entry name" value="major vault protein-like"/>
    <property type="match status" value="3"/>
</dbReference>
<evidence type="ECO:0000256" key="7">
    <source>
        <dbReference type="ARBA" id="ARBA00023274"/>
    </source>
</evidence>
<keyword evidence="4 8" id="KW-0963">Cytoplasm</keyword>
<protein>
    <recommendedName>
        <fullName evidence="3">Major vault protein</fullName>
    </recommendedName>
</protein>
<comment type="subcellular location">
    <subcellularLocation>
        <location evidence="2 8">Cytoplasm</location>
    </subcellularLocation>
    <subcellularLocation>
        <location evidence="1">Nucleus</location>
    </subcellularLocation>
</comment>
<evidence type="ECO:0000256" key="1">
    <source>
        <dbReference type="ARBA" id="ARBA00004123"/>
    </source>
</evidence>
<dbReference type="FunFam" id="2.30.30.560:FF:000001">
    <property type="entry name" value="major vault protein-like"/>
    <property type="match status" value="1"/>
</dbReference>
<feature type="domain" description="Major vault protein repeat" evidence="9">
    <location>
        <begin position="274"/>
        <end position="323"/>
    </location>
</feature>
<gene>
    <name evidence="14" type="ORF">DEA37_0006173</name>
</gene>
<feature type="domain" description="Major vault protein repeat" evidence="11">
    <location>
        <begin position="1"/>
        <end position="59"/>
    </location>
</feature>
<feature type="repeat" description="MVP" evidence="8">
    <location>
        <begin position="173"/>
        <end position="227"/>
    </location>
</feature>
<evidence type="ECO:0000256" key="4">
    <source>
        <dbReference type="ARBA" id="ARBA00022490"/>
    </source>
</evidence>
<dbReference type="InterPro" id="IPR041134">
    <property type="entry name" value="Vault_2"/>
</dbReference>
<dbReference type="Pfam" id="PF11978">
    <property type="entry name" value="MVP_shoulder"/>
    <property type="match status" value="2"/>
</dbReference>
<dbReference type="PROSITE" id="PS50096">
    <property type="entry name" value="IQ"/>
    <property type="match status" value="1"/>
</dbReference>
<dbReference type="FunFam" id="2.30.30.570:FF:000001">
    <property type="entry name" value="major vault protein-like"/>
    <property type="match status" value="1"/>
</dbReference>
<dbReference type="InterPro" id="IPR039059">
    <property type="entry name" value="MVP"/>
</dbReference>
<dbReference type="PROSITE" id="PS51224">
    <property type="entry name" value="MVP"/>
    <property type="match status" value="5"/>
</dbReference>
<feature type="domain" description="Major vault protein shoulder" evidence="10">
    <location>
        <begin position="550"/>
        <end position="593"/>
    </location>
</feature>
<feature type="domain" description="Major vault protein repeat" evidence="9">
    <location>
        <begin position="173"/>
        <end position="211"/>
    </location>
</feature>
<evidence type="ECO:0000256" key="3">
    <source>
        <dbReference type="ARBA" id="ARBA00018296"/>
    </source>
</evidence>
<feature type="domain" description="Major vault protein shoulder" evidence="10">
    <location>
        <begin position="500"/>
        <end position="549"/>
    </location>
</feature>
<evidence type="ECO:0000313" key="15">
    <source>
        <dbReference type="Proteomes" id="UP000324629"/>
    </source>
</evidence>
<dbReference type="InterPro" id="IPR036013">
    <property type="entry name" value="Band_7/SPFH_dom_sf"/>
</dbReference>
<dbReference type="InterPro" id="IPR002499">
    <property type="entry name" value="Vault_N"/>
</dbReference>
<dbReference type="GO" id="GO:0005634">
    <property type="term" value="C:nucleus"/>
    <property type="evidence" value="ECO:0007669"/>
    <property type="project" value="UniProtKB-SubCell"/>
</dbReference>
<evidence type="ECO:0000259" key="9">
    <source>
        <dbReference type="Pfam" id="PF01505"/>
    </source>
</evidence>
<dbReference type="Pfam" id="PF17794">
    <property type="entry name" value="Vault_2"/>
    <property type="match status" value="2"/>
</dbReference>
<proteinExistence type="predicted"/>
<dbReference type="Gene3D" id="2.30.30.620">
    <property type="match status" value="1"/>
</dbReference>
<evidence type="ECO:0000256" key="2">
    <source>
        <dbReference type="ARBA" id="ARBA00004496"/>
    </source>
</evidence>
<organism evidence="14 15">
    <name type="scientific">Paragonimus westermani</name>
    <dbReference type="NCBI Taxonomy" id="34504"/>
    <lineage>
        <taxon>Eukaryota</taxon>
        <taxon>Metazoa</taxon>
        <taxon>Spiralia</taxon>
        <taxon>Lophotrochozoa</taxon>
        <taxon>Platyhelminthes</taxon>
        <taxon>Trematoda</taxon>
        <taxon>Digenea</taxon>
        <taxon>Plagiorchiida</taxon>
        <taxon>Troglotremata</taxon>
        <taxon>Troglotrematidae</taxon>
        <taxon>Paragonimus</taxon>
    </lineage>
</organism>
<keyword evidence="15" id="KW-1185">Reference proteome</keyword>
<dbReference type="FunFam" id="2.30.30.560:FF:000002">
    <property type="entry name" value="Major vault protein-alpha"/>
    <property type="match status" value="1"/>
</dbReference>
<keyword evidence="7 8" id="KW-0687">Ribonucleoprotein</keyword>
<dbReference type="Proteomes" id="UP000324629">
    <property type="component" value="Unassembled WGS sequence"/>
</dbReference>